<dbReference type="SUPFAM" id="SSF48024">
    <property type="entry name" value="N-terminal domain of DnaB helicase"/>
    <property type="match status" value="1"/>
</dbReference>
<evidence type="ECO:0000256" key="9">
    <source>
        <dbReference type="ARBA" id="ARBA00023235"/>
    </source>
</evidence>
<dbReference type="SUPFAM" id="SSF52540">
    <property type="entry name" value="P-loop containing nucleoside triphosphate hydrolases"/>
    <property type="match status" value="1"/>
</dbReference>
<dbReference type="SMART" id="SM00382">
    <property type="entry name" value="AAA"/>
    <property type="match status" value="1"/>
</dbReference>
<dbReference type="AlphaFoldDB" id="A0A1G1X1M3"/>
<dbReference type="GO" id="GO:0043139">
    <property type="term" value="F:5'-3' DNA helicase activity"/>
    <property type="evidence" value="ECO:0007669"/>
    <property type="project" value="UniProtKB-EC"/>
</dbReference>
<name>A0A1G1X1M3_9BACT</name>
<keyword evidence="5 12" id="KW-0378">Hydrolase</keyword>
<evidence type="ECO:0000259" key="13">
    <source>
        <dbReference type="PROSITE" id="PS51199"/>
    </source>
</evidence>
<dbReference type="Proteomes" id="UP000177528">
    <property type="component" value="Unassembled WGS sequence"/>
</dbReference>
<dbReference type="GO" id="GO:0005829">
    <property type="term" value="C:cytosol"/>
    <property type="evidence" value="ECO:0007669"/>
    <property type="project" value="TreeGrafter"/>
</dbReference>
<dbReference type="GO" id="GO:0005524">
    <property type="term" value="F:ATP binding"/>
    <property type="evidence" value="ECO:0007669"/>
    <property type="project" value="UniProtKB-UniRule"/>
</dbReference>
<dbReference type="GO" id="GO:0016887">
    <property type="term" value="F:ATP hydrolysis activity"/>
    <property type="evidence" value="ECO:0007669"/>
    <property type="project" value="RHEA"/>
</dbReference>
<dbReference type="InterPro" id="IPR036185">
    <property type="entry name" value="DNA_heli_DnaB-like_N_sf"/>
</dbReference>
<dbReference type="InterPro" id="IPR007694">
    <property type="entry name" value="DNA_helicase_DnaB-like_C"/>
</dbReference>
<keyword evidence="2 12" id="KW-0639">Primosome</keyword>
<dbReference type="Pfam" id="PF03796">
    <property type="entry name" value="DnaB_C"/>
    <property type="match status" value="1"/>
</dbReference>
<dbReference type="EC" id="5.6.2.3" evidence="11 12"/>
<dbReference type="FunFam" id="1.10.860.10:FF:000001">
    <property type="entry name" value="Replicative DNA helicase"/>
    <property type="match status" value="1"/>
</dbReference>
<proteinExistence type="inferred from homology"/>
<dbReference type="Gene3D" id="3.40.50.300">
    <property type="entry name" value="P-loop containing nucleotide triphosphate hydrolases"/>
    <property type="match status" value="1"/>
</dbReference>
<keyword evidence="6 12" id="KW-0347">Helicase</keyword>
<evidence type="ECO:0000256" key="2">
    <source>
        <dbReference type="ARBA" id="ARBA00022515"/>
    </source>
</evidence>
<reference evidence="14 15" key="1">
    <citation type="journal article" date="2016" name="Nat. Commun.">
        <title>Thousands of microbial genomes shed light on interconnected biogeochemical processes in an aquifer system.</title>
        <authorList>
            <person name="Anantharaman K."/>
            <person name="Brown C.T."/>
            <person name="Hug L.A."/>
            <person name="Sharon I."/>
            <person name="Castelle C.J."/>
            <person name="Probst A.J."/>
            <person name="Thomas B.C."/>
            <person name="Singh A."/>
            <person name="Wilkins M.J."/>
            <person name="Karaoz U."/>
            <person name="Brodie E.L."/>
            <person name="Williams K.H."/>
            <person name="Hubbard S.S."/>
            <person name="Banfield J.F."/>
        </authorList>
    </citation>
    <scope>NUCLEOTIDE SEQUENCE [LARGE SCALE GENOMIC DNA]</scope>
</reference>
<evidence type="ECO:0000256" key="6">
    <source>
        <dbReference type="ARBA" id="ARBA00022806"/>
    </source>
</evidence>
<evidence type="ECO:0000256" key="11">
    <source>
        <dbReference type="NCBIfam" id="TIGR00665"/>
    </source>
</evidence>
<dbReference type="Gene3D" id="1.10.860.10">
    <property type="entry name" value="DNAb Helicase, Chain A"/>
    <property type="match status" value="1"/>
</dbReference>
<comment type="catalytic activity">
    <reaction evidence="10 12">
        <text>ATP + H2O = ADP + phosphate + H(+)</text>
        <dbReference type="Rhea" id="RHEA:13065"/>
        <dbReference type="ChEBI" id="CHEBI:15377"/>
        <dbReference type="ChEBI" id="CHEBI:15378"/>
        <dbReference type="ChEBI" id="CHEBI:30616"/>
        <dbReference type="ChEBI" id="CHEBI:43474"/>
        <dbReference type="ChEBI" id="CHEBI:456216"/>
        <dbReference type="EC" id="5.6.2.3"/>
    </reaction>
</comment>
<dbReference type="InterPro" id="IPR007692">
    <property type="entry name" value="DNA_helicase_DnaB"/>
</dbReference>
<evidence type="ECO:0000256" key="7">
    <source>
        <dbReference type="ARBA" id="ARBA00022840"/>
    </source>
</evidence>
<dbReference type="GO" id="GO:0003677">
    <property type="term" value="F:DNA binding"/>
    <property type="evidence" value="ECO:0007669"/>
    <property type="project" value="UniProtKB-UniRule"/>
</dbReference>
<dbReference type="PROSITE" id="PS51199">
    <property type="entry name" value="SF4_HELICASE"/>
    <property type="match status" value="1"/>
</dbReference>
<keyword evidence="9" id="KW-0413">Isomerase</keyword>
<evidence type="ECO:0000256" key="5">
    <source>
        <dbReference type="ARBA" id="ARBA00022801"/>
    </source>
</evidence>
<evidence type="ECO:0000313" key="15">
    <source>
        <dbReference type="Proteomes" id="UP000177528"/>
    </source>
</evidence>
<evidence type="ECO:0000256" key="12">
    <source>
        <dbReference type="RuleBase" id="RU362085"/>
    </source>
</evidence>
<dbReference type="InterPro" id="IPR007693">
    <property type="entry name" value="DNA_helicase_DnaB-like_N"/>
</dbReference>
<organism evidence="14 15">
    <name type="scientific">Candidatus Andersenbacteria bacterium RIFCSPHIGHO2_12_FULL_45_11</name>
    <dbReference type="NCBI Taxonomy" id="1797281"/>
    <lineage>
        <taxon>Bacteria</taxon>
        <taxon>Candidatus Anderseniibacteriota</taxon>
    </lineage>
</organism>
<evidence type="ECO:0000256" key="4">
    <source>
        <dbReference type="ARBA" id="ARBA00022741"/>
    </source>
</evidence>
<dbReference type="PANTHER" id="PTHR30153">
    <property type="entry name" value="REPLICATIVE DNA HELICASE DNAB"/>
    <property type="match status" value="1"/>
</dbReference>
<keyword evidence="7 12" id="KW-0067">ATP-binding</keyword>
<comment type="similarity">
    <text evidence="1 12">Belongs to the helicase family. DnaB subfamily.</text>
</comment>
<comment type="function">
    <text evidence="12">The main replicative DNA helicase, it participates in initiation and elongation during chromosome replication. Travels ahead of the DNA replisome, separating dsDNA into templates for DNA synthesis. A processive ATP-dependent 5'-3' DNA helicase it has DNA-dependent ATPase activity.</text>
</comment>
<dbReference type="InterPro" id="IPR016136">
    <property type="entry name" value="DNA_helicase_N/primase_C"/>
</dbReference>
<evidence type="ECO:0000313" key="14">
    <source>
        <dbReference type="EMBL" id="OGY33916.1"/>
    </source>
</evidence>
<keyword evidence="4 12" id="KW-0547">Nucleotide-binding</keyword>
<dbReference type="InterPro" id="IPR027417">
    <property type="entry name" value="P-loop_NTPase"/>
</dbReference>
<dbReference type="InterPro" id="IPR003593">
    <property type="entry name" value="AAA+_ATPase"/>
</dbReference>
<comment type="caution">
    <text evidence="14">The sequence shown here is derived from an EMBL/GenBank/DDBJ whole genome shotgun (WGS) entry which is preliminary data.</text>
</comment>
<dbReference type="Pfam" id="PF00772">
    <property type="entry name" value="DnaB"/>
    <property type="match status" value="1"/>
</dbReference>
<dbReference type="GO" id="GO:1990077">
    <property type="term" value="C:primosome complex"/>
    <property type="evidence" value="ECO:0007669"/>
    <property type="project" value="UniProtKB-UniRule"/>
</dbReference>
<evidence type="ECO:0000256" key="3">
    <source>
        <dbReference type="ARBA" id="ARBA00022705"/>
    </source>
</evidence>
<feature type="domain" description="SF4 helicase" evidence="13">
    <location>
        <begin position="177"/>
        <end position="445"/>
    </location>
</feature>
<dbReference type="GO" id="GO:0006269">
    <property type="term" value="P:DNA replication, synthesis of primer"/>
    <property type="evidence" value="ECO:0007669"/>
    <property type="project" value="UniProtKB-UniRule"/>
</dbReference>
<keyword evidence="8 12" id="KW-0238">DNA-binding</keyword>
<evidence type="ECO:0000256" key="8">
    <source>
        <dbReference type="ARBA" id="ARBA00023125"/>
    </source>
</evidence>
<gene>
    <name evidence="14" type="ORF">A3D99_01640</name>
</gene>
<protein>
    <recommendedName>
        <fullName evidence="11 12">Replicative DNA helicase</fullName>
        <ecNumber evidence="11 12">5.6.2.3</ecNumber>
    </recommendedName>
</protein>
<dbReference type="EMBL" id="MHHR01000025">
    <property type="protein sequence ID" value="OGY33916.1"/>
    <property type="molecule type" value="Genomic_DNA"/>
</dbReference>
<dbReference type="PANTHER" id="PTHR30153:SF2">
    <property type="entry name" value="REPLICATIVE DNA HELICASE"/>
    <property type="match status" value="1"/>
</dbReference>
<sequence length="458" mass="50949">MPGELRVVPHNTEAEESVLGSLLIDKNAVVKIADFVAPEDFYHHNNAVIYEAMMELYAKSEPIDVLSVISRLQEKKELKNIGGKDTVTYLATVVPTAGNVIHYAKIVQKSSTRRRLISAASDITEMGFNESDDVETVMDEAEHRLFEVSQGLHVDHFTPISDALEEAFVRIDKLSKGDGSLRGVPTGFPSLDKKLAGWQKSDLVILAARPSVGKTTLALDFARHAALAGHKVGIFSLEMSKDQLVDRMLAAHAHVDLWRLRTGKLATGGGDDDFIRLGDAISELSQATLYIDDNASSNIMGMRTMARRLQSEHGLDLLIIDYLQLMESSRYTDNRVQEVSAISRGLKKLAIELSVPVLALSQLSRAVEMRTDQRPKLSDLRESGSIEQDADIVMFLHRQPWEGEERPEIMEVDLLIEKHRNGPTGEIPLQFNTQHVSYAEIETFHMEESVQTPMKVAA</sequence>
<evidence type="ECO:0000256" key="1">
    <source>
        <dbReference type="ARBA" id="ARBA00008428"/>
    </source>
</evidence>
<dbReference type="CDD" id="cd00984">
    <property type="entry name" value="DnaB_C"/>
    <property type="match status" value="1"/>
</dbReference>
<dbReference type="NCBIfam" id="TIGR00665">
    <property type="entry name" value="DnaB"/>
    <property type="match status" value="1"/>
</dbReference>
<evidence type="ECO:0000256" key="10">
    <source>
        <dbReference type="ARBA" id="ARBA00048954"/>
    </source>
</evidence>
<accession>A0A1G1X1M3</accession>
<keyword evidence="3 12" id="KW-0235">DNA replication</keyword>